<name>A0ABR0K7I2_9EURO</name>
<feature type="compositionally biased region" description="Basic residues" evidence="1">
    <location>
        <begin position="335"/>
        <end position="360"/>
    </location>
</feature>
<protein>
    <submittedName>
        <fullName evidence="2">Uncharacterized protein</fullName>
    </submittedName>
</protein>
<keyword evidence="3" id="KW-1185">Reference proteome</keyword>
<evidence type="ECO:0000256" key="1">
    <source>
        <dbReference type="SAM" id="MobiDB-lite"/>
    </source>
</evidence>
<feature type="region of interest" description="Disordered" evidence="1">
    <location>
        <begin position="215"/>
        <end position="247"/>
    </location>
</feature>
<feature type="region of interest" description="Disordered" evidence="1">
    <location>
        <begin position="317"/>
        <end position="415"/>
    </location>
</feature>
<reference evidence="2 3" key="1">
    <citation type="submission" date="2023-08" db="EMBL/GenBank/DDBJ databases">
        <title>Black Yeasts Isolated from many extreme environments.</title>
        <authorList>
            <person name="Coleine C."/>
            <person name="Stajich J.E."/>
            <person name="Selbmann L."/>
        </authorList>
    </citation>
    <scope>NUCLEOTIDE SEQUENCE [LARGE SCALE GENOMIC DNA]</scope>
    <source>
        <strain evidence="2 3">CCFEE 5885</strain>
    </source>
</reference>
<organism evidence="2 3">
    <name type="scientific">Lithohypha guttulata</name>
    <dbReference type="NCBI Taxonomy" id="1690604"/>
    <lineage>
        <taxon>Eukaryota</taxon>
        <taxon>Fungi</taxon>
        <taxon>Dikarya</taxon>
        <taxon>Ascomycota</taxon>
        <taxon>Pezizomycotina</taxon>
        <taxon>Eurotiomycetes</taxon>
        <taxon>Chaetothyriomycetidae</taxon>
        <taxon>Chaetothyriales</taxon>
        <taxon>Trichomeriaceae</taxon>
        <taxon>Lithohypha</taxon>
    </lineage>
</organism>
<sequence length="415" mass="45993">MNAQLPKIPSRMSAEEGVAFLLTCIESQKRSMKFVNPGRALGLSSTAARTRYDNLKRAVESGVWPPIETGEAMQSGMVQPALYHYLILQKRNRNKPKARTTDPVVKMLASRAATDIHLKNLMKVVAAGNATPDQVREFQAYHDDLTAIVTEQEARREAKADKIISKSKQEKLSAEAVVERVRMPTNGTTSGQVETSDSGGASDVEILEVDEIRARSTSPKVRKRASGVAELEPAHASDTKRRSTRIRERQHMIQSSVARTGTNSFGPYDSTDPVFYESDSEPDTAKSAEPDLDNVDTVYEGELLDLKQWQKPQAALVTTQSGTLPKQKRMANASRKPRRRRVAQMPRRTCRICKSTTHKCTHGEDDSNHNLYASYGDRPSPSNPHQKTSTNAEVRATTEDEGDGCEDEVEVLDLS</sequence>
<dbReference type="Proteomes" id="UP001345013">
    <property type="component" value="Unassembled WGS sequence"/>
</dbReference>
<evidence type="ECO:0000313" key="3">
    <source>
        <dbReference type="Proteomes" id="UP001345013"/>
    </source>
</evidence>
<feature type="compositionally biased region" description="Basic and acidic residues" evidence="1">
    <location>
        <begin position="232"/>
        <end position="247"/>
    </location>
</feature>
<feature type="compositionally biased region" description="Polar residues" evidence="1">
    <location>
        <begin position="383"/>
        <end position="392"/>
    </location>
</feature>
<dbReference type="EMBL" id="JAVRRG010000071">
    <property type="protein sequence ID" value="KAK5089768.1"/>
    <property type="molecule type" value="Genomic_DNA"/>
</dbReference>
<proteinExistence type="predicted"/>
<feature type="compositionally biased region" description="Acidic residues" evidence="1">
    <location>
        <begin position="399"/>
        <end position="415"/>
    </location>
</feature>
<gene>
    <name evidence="2" type="ORF">LTR24_005929</name>
</gene>
<evidence type="ECO:0000313" key="2">
    <source>
        <dbReference type="EMBL" id="KAK5089768.1"/>
    </source>
</evidence>
<accession>A0ABR0K7I2</accession>
<comment type="caution">
    <text evidence="2">The sequence shown here is derived from an EMBL/GenBank/DDBJ whole genome shotgun (WGS) entry which is preliminary data.</text>
</comment>